<feature type="domain" description="Response regulatory" evidence="4">
    <location>
        <begin position="4"/>
        <end position="121"/>
    </location>
</feature>
<dbReference type="InterPro" id="IPR001789">
    <property type="entry name" value="Sig_transdc_resp-reg_receiver"/>
</dbReference>
<dbReference type="CDD" id="cd17546">
    <property type="entry name" value="REC_hyHK_CKI1_RcsC-like"/>
    <property type="match status" value="1"/>
</dbReference>
<dbReference type="Pfam" id="PF00072">
    <property type="entry name" value="Response_reg"/>
    <property type="match status" value="1"/>
</dbReference>
<keyword evidence="1 3" id="KW-0597">Phosphoprotein</keyword>
<dbReference type="KEGG" id="mcg:GL4_3238"/>
<reference evidence="5 6" key="1">
    <citation type="submission" date="2014-09" db="EMBL/GenBank/DDBJ databases">
        <title>Genome sequencing of Methyloceanibacter caenitepidi Gela4.</title>
        <authorList>
            <person name="Takeuchi M."/>
            <person name="Susumu S."/>
            <person name="Kamagata Y."/>
            <person name="Oshima K."/>
            <person name="Hattori M."/>
            <person name="Iwasaki W."/>
        </authorList>
    </citation>
    <scope>NUCLEOTIDE SEQUENCE [LARGE SCALE GENOMIC DNA]</scope>
    <source>
        <strain evidence="5 6">Gela4</strain>
    </source>
</reference>
<evidence type="ECO:0000259" key="4">
    <source>
        <dbReference type="PROSITE" id="PS50110"/>
    </source>
</evidence>
<keyword evidence="6" id="KW-1185">Reference proteome</keyword>
<accession>A0A0A8K9B9</accession>
<keyword evidence="2" id="KW-0902">Two-component regulatory system</keyword>
<dbReference type="InterPro" id="IPR011006">
    <property type="entry name" value="CheY-like_superfamily"/>
</dbReference>
<dbReference type="SUPFAM" id="SSF52172">
    <property type="entry name" value="CheY-like"/>
    <property type="match status" value="1"/>
</dbReference>
<feature type="modified residue" description="4-aspartylphosphate" evidence="3">
    <location>
        <position position="53"/>
    </location>
</feature>
<dbReference type="HOGENOM" id="CLU_473119_0_0_5"/>
<dbReference type="InterPro" id="IPR040572">
    <property type="entry name" value="TackOD1"/>
</dbReference>
<evidence type="ECO:0000256" key="3">
    <source>
        <dbReference type="PROSITE-ProRule" id="PRU00169"/>
    </source>
</evidence>
<organism evidence="5 6">
    <name type="scientific">Methyloceanibacter caenitepidi</name>
    <dbReference type="NCBI Taxonomy" id="1384459"/>
    <lineage>
        <taxon>Bacteria</taxon>
        <taxon>Pseudomonadati</taxon>
        <taxon>Pseudomonadota</taxon>
        <taxon>Alphaproteobacteria</taxon>
        <taxon>Hyphomicrobiales</taxon>
        <taxon>Hyphomicrobiaceae</taxon>
        <taxon>Methyloceanibacter</taxon>
    </lineage>
</organism>
<protein>
    <recommendedName>
        <fullName evidence="4">Response regulatory domain-containing protein</fullName>
    </recommendedName>
</protein>
<dbReference type="SMART" id="SM00448">
    <property type="entry name" value="REC"/>
    <property type="match status" value="1"/>
</dbReference>
<dbReference type="STRING" id="1384459.GL4_3238"/>
<evidence type="ECO:0000313" key="6">
    <source>
        <dbReference type="Proteomes" id="UP000031643"/>
    </source>
</evidence>
<evidence type="ECO:0000256" key="1">
    <source>
        <dbReference type="ARBA" id="ARBA00022553"/>
    </source>
</evidence>
<evidence type="ECO:0000256" key="2">
    <source>
        <dbReference type="ARBA" id="ARBA00023012"/>
    </source>
</evidence>
<dbReference type="GO" id="GO:0000160">
    <property type="term" value="P:phosphorelay signal transduction system"/>
    <property type="evidence" value="ECO:0007669"/>
    <property type="project" value="UniProtKB-KW"/>
</dbReference>
<dbReference type="PANTHER" id="PTHR45339:SF1">
    <property type="entry name" value="HYBRID SIGNAL TRANSDUCTION HISTIDINE KINASE J"/>
    <property type="match status" value="1"/>
</dbReference>
<dbReference type="AlphaFoldDB" id="A0A0A8K9B9"/>
<evidence type="ECO:0000313" key="5">
    <source>
        <dbReference type="EMBL" id="BAQ18669.1"/>
    </source>
</evidence>
<name>A0A0A8K9B9_9HYPH</name>
<sequence>MARRILVAEDSPTTHEILKMLLSQRGHHVDIATDGEQALAALRQNSYDVALLDFHLPRMDGLQVATIFRREAGDRKIPKLIAITLDAEGLLAHPEGCHNFDHVLPKPLDIYEVARVVEDQAEIADMEAREAPPAEKSPGSAAVSRSPLESLGHNFLTWPGDIQAGHLSARAIQASLADPRFDGILIKEPVSVEDLGAIWRAKALFSLPIVDATGLLGHASDVDASKLTARDTTYLEQVLGKAHDRRMKLDRDVRFSEDLGEQLIGRLFVADQPLAPTYDPQSKWLVSYNVALATAVAVREAEALCERGLLRREFFDRFHVCPQCDSLRLHVREECRQCHSPQLEEEQYLHHFRCAYQGPEREFRRGDRLVCPKCRYELTHFGFDYDRPGSMVVCDACGHAASEPAVGFVCLDCGGHVDSDIAPPRDIYSYHLTDQGAGFAEHGHSLLGTASHALRFADLPLELVVALNSAAKKYNDAQVPFTLISLHYRNEKEIAAQHGARTFAKVRDLFIENLRTSLSSDADLVVSGHSRDFVLMAGSEPEETKADFDLLVAAAEKTLRCDIGPEFQVFGPGDFA</sequence>
<dbReference type="Pfam" id="PF18551">
    <property type="entry name" value="TackOD1"/>
    <property type="match status" value="1"/>
</dbReference>
<proteinExistence type="predicted"/>
<dbReference type="EMBL" id="AP014648">
    <property type="protein sequence ID" value="BAQ18669.1"/>
    <property type="molecule type" value="Genomic_DNA"/>
</dbReference>
<dbReference type="PROSITE" id="PS50110">
    <property type="entry name" value="RESPONSE_REGULATORY"/>
    <property type="match status" value="1"/>
</dbReference>
<dbReference type="PANTHER" id="PTHR45339">
    <property type="entry name" value="HYBRID SIGNAL TRANSDUCTION HISTIDINE KINASE J"/>
    <property type="match status" value="1"/>
</dbReference>
<gene>
    <name evidence="5" type="ORF">GL4_3238</name>
</gene>
<dbReference type="Proteomes" id="UP000031643">
    <property type="component" value="Chromosome"/>
</dbReference>
<dbReference type="Gene3D" id="3.40.50.2300">
    <property type="match status" value="1"/>
</dbReference>